<evidence type="ECO:0000313" key="4">
    <source>
        <dbReference type="Proteomes" id="UP000011555"/>
    </source>
</evidence>
<reference evidence="2" key="3">
    <citation type="submission" date="2017-01" db="EMBL/GenBank/DDBJ databases">
        <authorList>
            <person name="Mah S.A."/>
            <person name="Swanson W.J."/>
            <person name="Moy G.W."/>
            <person name="Vacquier V.D."/>
        </authorList>
    </citation>
    <scope>NUCLEOTIDE SEQUENCE</scope>
    <source>
        <strain evidence="2">AJ5</strain>
    </source>
</reference>
<gene>
    <name evidence="3" type="ORF">C445_11022</name>
    <name evidence="2" type="ORF">CHINAEXTREME_13680</name>
</gene>
<dbReference type="EMBL" id="CP019285">
    <property type="protein sequence ID" value="APW98769.1"/>
    <property type="molecule type" value="Genomic_DNA"/>
</dbReference>
<feature type="compositionally biased region" description="Basic and acidic residues" evidence="1">
    <location>
        <begin position="13"/>
        <end position="25"/>
    </location>
</feature>
<evidence type="ECO:0000313" key="3">
    <source>
        <dbReference type="EMBL" id="EMA32260.1"/>
    </source>
</evidence>
<proteinExistence type="predicted"/>
<dbReference type="Proteomes" id="UP000011555">
    <property type="component" value="Unassembled WGS sequence"/>
</dbReference>
<evidence type="ECO:0000256" key="1">
    <source>
        <dbReference type="SAM" id="MobiDB-lite"/>
    </source>
</evidence>
<evidence type="ECO:0000313" key="2">
    <source>
        <dbReference type="EMBL" id="APW98769.1"/>
    </source>
</evidence>
<keyword evidence="4" id="KW-1185">Reference proteome</keyword>
<protein>
    <submittedName>
        <fullName evidence="3">Uncharacterized protein</fullName>
    </submittedName>
</protein>
<dbReference type="KEGG" id="hlc:CHINAEXTREME13680"/>
<organism evidence="3 4">
    <name type="scientific">Natronobacterium lacisalsi AJ5</name>
    <dbReference type="NCBI Taxonomy" id="358396"/>
    <lineage>
        <taxon>Archaea</taxon>
        <taxon>Methanobacteriati</taxon>
        <taxon>Methanobacteriota</taxon>
        <taxon>Stenosarchaea group</taxon>
        <taxon>Halobacteria</taxon>
        <taxon>Halobacteriales</taxon>
        <taxon>Natrialbaceae</taxon>
        <taxon>Natronobacterium</taxon>
    </lineage>
</organism>
<dbReference type="Proteomes" id="UP000186547">
    <property type="component" value="Chromosome"/>
</dbReference>
<sequence>MAVPPDDSSMHTGDGDGARASSSEHEGVIVCEIDERHDVGWLTDTLPRLVRLPGVESIDVDRDTFADAEYLQLVVTFSSERAWARFASGDGCRLVSVLESRLDRPGT</sequence>
<evidence type="ECO:0000313" key="5">
    <source>
        <dbReference type="Proteomes" id="UP000186547"/>
    </source>
</evidence>
<dbReference type="STRING" id="358396.CHINAEXTREME_13680"/>
<accession>M0LJS5</accession>
<reference evidence="3 4" key="2">
    <citation type="journal article" date="2014" name="PLoS Genet.">
        <title>Phylogenetically driven sequencing of extremely halophilic archaea reveals strategies for static and dynamic osmo-response.</title>
        <authorList>
            <person name="Becker E.A."/>
            <person name="Seitzer P.M."/>
            <person name="Tritt A."/>
            <person name="Larsen D."/>
            <person name="Krusor M."/>
            <person name="Yao A.I."/>
            <person name="Wu D."/>
            <person name="Madern D."/>
            <person name="Eisen J.A."/>
            <person name="Darling A.E."/>
            <person name="Facciotti M.T."/>
        </authorList>
    </citation>
    <scope>NUCLEOTIDE SEQUENCE [LARGE SCALE GENOMIC DNA]</scope>
    <source>
        <strain evidence="3 4">AJ5</strain>
    </source>
</reference>
<feature type="region of interest" description="Disordered" evidence="1">
    <location>
        <begin position="1"/>
        <end position="25"/>
    </location>
</feature>
<dbReference type="EMBL" id="AOLZ01000040">
    <property type="protein sequence ID" value="EMA32260.1"/>
    <property type="molecule type" value="Genomic_DNA"/>
</dbReference>
<name>M0LJS5_NATLA</name>
<dbReference type="AlphaFoldDB" id="M0LJS5"/>
<reference evidence="2 5" key="1">
    <citation type="journal article" date="2011" name="J. Bacteriol.">
        <title>Genome sequence of Halobiforma lacisalsi AJ5, an extremely halophilic archaeon which harbors a bop gene.</title>
        <authorList>
            <person name="Jiang X."/>
            <person name="Wang S."/>
            <person name="Cheng H."/>
            <person name="Huo Y."/>
            <person name="Zhang X."/>
            <person name="Zhu X."/>
            <person name="Han X."/>
            <person name="Ni P."/>
            <person name="Wu M."/>
        </authorList>
    </citation>
    <scope>NUCLEOTIDE SEQUENCE [LARGE SCALE GENOMIC DNA]</scope>
    <source>
        <strain evidence="2 5">AJ5</strain>
    </source>
</reference>